<dbReference type="RefSeq" id="WP_160615908.1">
    <property type="nucleotide sequence ID" value="NZ_WTYR01000001.1"/>
</dbReference>
<gene>
    <name evidence="1" type="ORF">GRI68_03480</name>
</gene>
<dbReference type="PRINTS" id="PR00081">
    <property type="entry name" value="GDHRDH"/>
</dbReference>
<comment type="caution">
    <text evidence="1">The sequence shown here is derived from an EMBL/GenBank/DDBJ whole genome shotgun (WGS) entry which is preliminary data.</text>
</comment>
<sequence>MTAVIFGANGGIGAALVEALAGRGETVHAFARSEIAAPEGVTAHIGDPFDEEWLASELAGIGEADLVVVASGILTLADGTGPEKTYRALDAEAMTEVLRINTVLPALIAKHALPLLPRKERGVFAAISAKVGSIEDNRLGGWHSYRASKAALNMLVKNFAIELARTHKQAAVVALHPGTVNTGLSEPFQQGLPEGQVRPAPEAAHDLLAVLDKVTPDDSGALLAYDGERLPY</sequence>
<dbReference type="PANTHER" id="PTHR43544">
    <property type="entry name" value="SHORT-CHAIN DEHYDROGENASE/REDUCTASE"/>
    <property type="match status" value="1"/>
</dbReference>
<protein>
    <submittedName>
        <fullName evidence="1">SDR family NAD(P)-dependent oxidoreductase</fullName>
    </submittedName>
</protein>
<dbReference type="InterPro" id="IPR036291">
    <property type="entry name" value="NAD(P)-bd_dom_sf"/>
</dbReference>
<dbReference type="EMBL" id="WTYR01000001">
    <property type="protein sequence ID" value="MXP09235.1"/>
    <property type="molecule type" value="Genomic_DNA"/>
</dbReference>
<name>A0A6I4U2R8_9SPHN</name>
<dbReference type="Proteomes" id="UP000429229">
    <property type="component" value="Unassembled WGS sequence"/>
</dbReference>
<dbReference type="AlphaFoldDB" id="A0A6I4U2R8"/>
<dbReference type="InterPro" id="IPR002347">
    <property type="entry name" value="SDR_fam"/>
</dbReference>
<dbReference type="Pfam" id="PF00106">
    <property type="entry name" value="adh_short"/>
    <property type="match status" value="1"/>
</dbReference>
<evidence type="ECO:0000313" key="1">
    <source>
        <dbReference type="EMBL" id="MXP09235.1"/>
    </source>
</evidence>
<evidence type="ECO:0000313" key="2">
    <source>
        <dbReference type="Proteomes" id="UP000429229"/>
    </source>
</evidence>
<dbReference type="PANTHER" id="PTHR43544:SF12">
    <property type="entry name" value="NAD(P)-BINDING ROSSMANN-FOLD SUPERFAMILY PROTEIN"/>
    <property type="match status" value="1"/>
</dbReference>
<reference evidence="1 2" key="1">
    <citation type="submission" date="2019-12" db="EMBL/GenBank/DDBJ databases">
        <title>Genomic-based taxomic classification of the family Erythrobacteraceae.</title>
        <authorList>
            <person name="Xu L."/>
        </authorList>
    </citation>
    <scope>NUCLEOTIDE SEQUENCE [LARGE SCALE GENOMIC DNA]</scope>
    <source>
        <strain evidence="1 2">LMG 29519</strain>
    </source>
</reference>
<dbReference type="GO" id="GO:0016491">
    <property type="term" value="F:oxidoreductase activity"/>
    <property type="evidence" value="ECO:0007669"/>
    <property type="project" value="TreeGrafter"/>
</dbReference>
<dbReference type="SUPFAM" id="SSF51735">
    <property type="entry name" value="NAD(P)-binding Rossmann-fold domains"/>
    <property type="match status" value="1"/>
</dbReference>
<accession>A0A6I4U2R8</accession>
<organism evidence="1 2">
    <name type="scientific">Alteriqipengyuania halimionae</name>
    <dbReference type="NCBI Taxonomy" id="1926630"/>
    <lineage>
        <taxon>Bacteria</taxon>
        <taxon>Pseudomonadati</taxon>
        <taxon>Pseudomonadota</taxon>
        <taxon>Alphaproteobacteria</taxon>
        <taxon>Sphingomonadales</taxon>
        <taxon>Erythrobacteraceae</taxon>
        <taxon>Alteriqipengyuania</taxon>
    </lineage>
</organism>
<proteinExistence type="predicted"/>
<keyword evidence="2" id="KW-1185">Reference proteome</keyword>
<dbReference type="Gene3D" id="3.40.50.720">
    <property type="entry name" value="NAD(P)-binding Rossmann-like Domain"/>
    <property type="match status" value="1"/>
</dbReference>
<dbReference type="InterPro" id="IPR051468">
    <property type="entry name" value="Fungal_SecMetab_SDRs"/>
</dbReference>
<dbReference type="GO" id="GO:0005737">
    <property type="term" value="C:cytoplasm"/>
    <property type="evidence" value="ECO:0007669"/>
    <property type="project" value="TreeGrafter"/>
</dbReference>
<dbReference type="OrthoDB" id="9785826at2"/>